<evidence type="ECO:0000259" key="1">
    <source>
        <dbReference type="PROSITE" id="PS50164"/>
    </source>
</evidence>
<dbReference type="InterPro" id="IPR000305">
    <property type="entry name" value="GIY-YIG_endonuc"/>
</dbReference>
<evidence type="ECO:0000313" key="2">
    <source>
        <dbReference type="EMBL" id="SIS73936.1"/>
    </source>
</evidence>
<dbReference type="OrthoDB" id="1495241at2"/>
<dbReference type="STRING" id="529505.SAMN05421761_103383"/>
<dbReference type="InterPro" id="IPR035901">
    <property type="entry name" value="GIY-YIG_endonuc_sf"/>
</dbReference>
<evidence type="ECO:0000313" key="3">
    <source>
        <dbReference type="Proteomes" id="UP000186026"/>
    </source>
</evidence>
<dbReference type="PROSITE" id="PS50164">
    <property type="entry name" value="GIY_YIG"/>
    <property type="match status" value="1"/>
</dbReference>
<sequence length="99" mass="12113">MKTFVYILYFEKLNRFYIGLTTLSLEEKINNHLKKKYSKKNFTQKADDWKLYLSFEVLNYSQGRQLELFIKRMKSSKFIKSLKEDKVKYESILNKFKSF</sequence>
<keyword evidence="3" id="KW-1185">Reference proteome</keyword>
<gene>
    <name evidence="2" type="ORF">SAMN05421761_103383</name>
</gene>
<dbReference type="AlphaFoldDB" id="A0A1N7LJF3"/>
<organism evidence="2 3">
    <name type="scientific">Belliella pelovolcani</name>
    <dbReference type="NCBI Taxonomy" id="529505"/>
    <lineage>
        <taxon>Bacteria</taxon>
        <taxon>Pseudomonadati</taxon>
        <taxon>Bacteroidota</taxon>
        <taxon>Cytophagia</taxon>
        <taxon>Cytophagales</taxon>
        <taxon>Cyclobacteriaceae</taxon>
        <taxon>Belliella</taxon>
    </lineage>
</organism>
<dbReference type="EMBL" id="FTOP01000003">
    <property type="protein sequence ID" value="SIS73936.1"/>
    <property type="molecule type" value="Genomic_DNA"/>
</dbReference>
<reference evidence="3" key="1">
    <citation type="submission" date="2017-01" db="EMBL/GenBank/DDBJ databases">
        <authorList>
            <person name="Varghese N."/>
            <person name="Submissions S."/>
        </authorList>
    </citation>
    <scope>NUCLEOTIDE SEQUENCE [LARGE SCALE GENOMIC DNA]</scope>
    <source>
        <strain evidence="3">DSM 46698</strain>
    </source>
</reference>
<dbReference type="Gene3D" id="3.40.1440.10">
    <property type="entry name" value="GIY-YIG endonuclease"/>
    <property type="match status" value="1"/>
</dbReference>
<dbReference type="RefSeq" id="WP_076499392.1">
    <property type="nucleotide sequence ID" value="NZ_FTOP01000003.1"/>
</dbReference>
<accession>A0A1N7LJF3</accession>
<dbReference type="Proteomes" id="UP000186026">
    <property type="component" value="Unassembled WGS sequence"/>
</dbReference>
<dbReference type="SUPFAM" id="SSF82771">
    <property type="entry name" value="GIY-YIG endonuclease"/>
    <property type="match status" value="1"/>
</dbReference>
<feature type="domain" description="GIY-YIG" evidence="1">
    <location>
        <begin position="1"/>
        <end position="80"/>
    </location>
</feature>
<name>A0A1N7LJF3_9BACT</name>
<proteinExistence type="predicted"/>
<dbReference type="Pfam" id="PF01541">
    <property type="entry name" value="GIY-YIG"/>
    <property type="match status" value="1"/>
</dbReference>
<protein>
    <submittedName>
        <fullName evidence="2">GIY-YIG catalytic domain-containing protein</fullName>
    </submittedName>
</protein>